<reference evidence="2 3" key="1">
    <citation type="submission" date="2018-04" db="EMBL/GenBank/DDBJ databases">
        <authorList>
            <person name="Vogel A."/>
        </authorList>
    </citation>
    <scope>NUCLEOTIDE SEQUENCE [LARGE SCALE GENOMIC DNA]</scope>
</reference>
<name>A0A484M6C9_9ASTE</name>
<feature type="coiled-coil region" evidence="1">
    <location>
        <begin position="19"/>
        <end position="53"/>
    </location>
</feature>
<organism evidence="2 3">
    <name type="scientific">Cuscuta campestris</name>
    <dbReference type="NCBI Taxonomy" id="132261"/>
    <lineage>
        <taxon>Eukaryota</taxon>
        <taxon>Viridiplantae</taxon>
        <taxon>Streptophyta</taxon>
        <taxon>Embryophyta</taxon>
        <taxon>Tracheophyta</taxon>
        <taxon>Spermatophyta</taxon>
        <taxon>Magnoliopsida</taxon>
        <taxon>eudicotyledons</taxon>
        <taxon>Gunneridae</taxon>
        <taxon>Pentapetalae</taxon>
        <taxon>asterids</taxon>
        <taxon>lamiids</taxon>
        <taxon>Solanales</taxon>
        <taxon>Convolvulaceae</taxon>
        <taxon>Cuscuteae</taxon>
        <taxon>Cuscuta</taxon>
        <taxon>Cuscuta subgen. Grammica</taxon>
        <taxon>Cuscuta sect. Cleistogrammica</taxon>
    </lineage>
</organism>
<dbReference type="Proteomes" id="UP000595140">
    <property type="component" value="Unassembled WGS sequence"/>
</dbReference>
<keyword evidence="3" id="KW-1185">Reference proteome</keyword>
<evidence type="ECO:0000313" key="2">
    <source>
        <dbReference type="EMBL" id="VFQ84353.1"/>
    </source>
</evidence>
<dbReference type="OrthoDB" id="1302332at2759"/>
<protein>
    <submittedName>
        <fullName evidence="2">Uncharacterized protein</fullName>
    </submittedName>
</protein>
<evidence type="ECO:0000256" key="1">
    <source>
        <dbReference type="SAM" id="Coils"/>
    </source>
</evidence>
<proteinExistence type="predicted"/>
<dbReference type="AlphaFoldDB" id="A0A484M6C9"/>
<keyword evidence="1" id="KW-0175">Coiled coil</keyword>
<dbReference type="EMBL" id="OOIL02002699">
    <property type="protein sequence ID" value="VFQ84353.1"/>
    <property type="molecule type" value="Genomic_DNA"/>
</dbReference>
<gene>
    <name evidence="2" type="ORF">CCAM_LOCUS26129</name>
</gene>
<sequence>MQNMKKLKGPLRKLHSAKYNRIHMQMEEAREKLTKFQQELQHTQMTKELCEEEKELRDKLYKVLRASYSMKCQSKQESITEGDKGSKLFYAWIKKRTALNYIVEIQNEEGVMVEGTDDIANIFVKYYTQILGTKNQTNGIDARIAKAGGTLTLEQQMKLIRPFSVQQVKEAVFSIPKYKSPEPDGYGSEFFQGRWKEVGELTTKAILDFFRQCGRAVGGCSFTATRQRSDLDLEP</sequence>
<accession>A0A484M6C9</accession>
<evidence type="ECO:0000313" key="3">
    <source>
        <dbReference type="Proteomes" id="UP000595140"/>
    </source>
</evidence>